<proteinExistence type="predicted"/>
<gene>
    <name evidence="4" type="ORF">WA026_019432</name>
</gene>
<feature type="repeat" description="ANK" evidence="3">
    <location>
        <begin position="80"/>
        <end position="112"/>
    </location>
</feature>
<reference evidence="4 5" key="1">
    <citation type="submission" date="2023-03" db="EMBL/GenBank/DDBJ databases">
        <title>Genome insight into feeding habits of ladybird beetles.</title>
        <authorList>
            <person name="Li H.-S."/>
            <person name="Huang Y.-H."/>
            <person name="Pang H."/>
        </authorList>
    </citation>
    <scope>NUCLEOTIDE SEQUENCE [LARGE SCALE GENOMIC DNA]</scope>
    <source>
        <strain evidence="4">SYSU_2023b</strain>
        <tissue evidence="4">Whole body</tissue>
    </source>
</reference>
<dbReference type="PROSITE" id="PS50297">
    <property type="entry name" value="ANK_REP_REGION"/>
    <property type="match status" value="1"/>
</dbReference>
<dbReference type="SMART" id="SM00248">
    <property type="entry name" value="ANK"/>
    <property type="match status" value="2"/>
</dbReference>
<keyword evidence="1" id="KW-0677">Repeat</keyword>
<sequence length="217" mass="24176">MRRCRSSVNTINVNGDTPPHIACSIANYWCIETGADPNIPNENGNSPLHTSALQIETNKTQIFARILVEYEVNVDPQNNNKETPLHIAVYEGKEYLVEVLLESGASINIPDLSERTAMDKALLVNLEQLEEVCENERFSKFKKSCEDEIQKLKATLVGDSAITFYDIFLSSTPLVARYLFNTSILASLSEFNIGQSISGSILMKKLEIASSIIMESR</sequence>
<evidence type="ECO:0000256" key="2">
    <source>
        <dbReference type="ARBA" id="ARBA00023043"/>
    </source>
</evidence>
<name>A0AAW1U1Z6_9CUCU</name>
<comment type="caution">
    <text evidence="4">The sequence shown here is derived from an EMBL/GenBank/DDBJ whole genome shotgun (WGS) entry which is preliminary data.</text>
</comment>
<dbReference type="Proteomes" id="UP001431783">
    <property type="component" value="Unassembled WGS sequence"/>
</dbReference>
<dbReference type="AlphaFoldDB" id="A0AAW1U1Z6"/>
<dbReference type="PANTHER" id="PTHR24171:SF9">
    <property type="entry name" value="ANKYRIN REPEAT DOMAIN-CONTAINING PROTEIN 39"/>
    <property type="match status" value="1"/>
</dbReference>
<accession>A0AAW1U1Z6</accession>
<keyword evidence="2 3" id="KW-0040">ANK repeat</keyword>
<organism evidence="4 5">
    <name type="scientific">Henosepilachna vigintioctopunctata</name>
    <dbReference type="NCBI Taxonomy" id="420089"/>
    <lineage>
        <taxon>Eukaryota</taxon>
        <taxon>Metazoa</taxon>
        <taxon>Ecdysozoa</taxon>
        <taxon>Arthropoda</taxon>
        <taxon>Hexapoda</taxon>
        <taxon>Insecta</taxon>
        <taxon>Pterygota</taxon>
        <taxon>Neoptera</taxon>
        <taxon>Endopterygota</taxon>
        <taxon>Coleoptera</taxon>
        <taxon>Polyphaga</taxon>
        <taxon>Cucujiformia</taxon>
        <taxon>Coccinelloidea</taxon>
        <taxon>Coccinellidae</taxon>
        <taxon>Epilachninae</taxon>
        <taxon>Epilachnini</taxon>
        <taxon>Henosepilachna</taxon>
    </lineage>
</organism>
<dbReference type="InterPro" id="IPR002110">
    <property type="entry name" value="Ankyrin_rpt"/>
</dbReference>
<dbReference type="SUPFAM" id="SSF48403">
    <property type="entry name" value="Ankyrin repeat"/>
    <property type="match status" value="1"/>
</dbReference>
<evidence type="ECO:0008006" key="6">
    <source>
        <dbReference type="Google" id="ProtNLM"/>
    </source>
</evidence>
<evidence type="ECO:0000256" key="1">
    <source>
        <dbReference type="ARBA" id="ARBA00022737"/>
    </source>
</evidence>
<evidence type="ECO:0000256" key="3">
    <source>
        <dbReference type="PROSITE-ProRule" id="PRU00023"/>
    </source>
</evidence>
<dbReference type="Pfam" id="PF12796">
    <property type="entry name" value="Ank_2"/>
    <property type="match status" value="1"/>
</dbReference>
<dbReference type="Gene3D" id="1.25.40.20">
    <property type="entry name" value="Ankyrin repeat-containing domain"/>
    <property type="match status" value="2"/>
</dbReference>
<dbReference type="PROSITE" id="PS50088">
    <property type="entry name" value="ANK_REPEAT"/>
    <property type="match status" value="2"/>
</dbReference>
<dbReference type="PANTHER" id="PTHR24171">
    <property type="entry name" value="ANKYRIN REPEAT DOMAIN-CONTAINING PROTEIN 39-RELATED"/>
    <property type="match status" value="1"/>
</dbReference>
<protein>
    <recommendedName>
        <fullName evidence="6">Ankyrin repeat protein</fullName>
    </recommendedName>
</protein>
<dbReference type="InterPro" id="IPR036770">
    <property type="entry name" value="Ankyrin_rpt-contain_sf"/>
</dbReference>
<keyword evidence="5" id="KW-1185">Reference proteome</keyword>
<feature type="repeat" description="ANK" evidence="3">
    <location>
        <begin position="43"/>
        <end position="79"/>
    </location>
</feature>
<evidence type="ECO:0000313" key="4">
    <source>
        <dbReference type="EMBL" id="KAK9877752.1"/>
    </source>
</evidence>
<evidence type="ECO:0000313" key="5">
    <source>
        <dbReference type="Proteomes" id="UP001431783"/>
    </source>
</evidence>
<dbReference type="EMBL" id="JARQZJ010000043">
    <property type="protein sequence ID" value="KAK9877752.1"/>
    <property type="molecule type" value="Genomic_DNA"/>
</dbReference>